<dbReference type="Pfam" id="PF00196">
    <property type="entry name" value="GerE"/>
    <property type="match status" value="1"/>
</dbReference>
<evidence type="ECO:0000259" key="4">
    <source>
        <dbReference type="PROSITE" id="PS50043"/>
    </source>
</evidence>
<organism evidence="5 6">
    <name type="scientific">Amycolatopsis nalaikhensis</name>
    <dbReference type="NCBI Taxonomy" id="715472"/>
    <lineage>
        <taxon>Bacteria</taxon>
        <taxon>Bacillati</taxon>
        <taxon>Actinomycetota</taxon>
        <taxon>Actinomycetes</taxon>
        <taxon>Pseudonocardiales</taxon>
        <taxon>Pseudonocardiaceae</taxon>
        <taxon>Amycolatopsis</taxon>
    </lineage>
</organism>
<evidence type="ECO:0000313" key="5">
    <source>
        <dbReference type="EMBL" id="WIV54107.1"/>
    </source>
</evidence>
<proteinExistence type="predicted"/>
<dbReference type="SUPFAM" id="SSF46894">
    <property type="entry name" value="C-terminal effector domain of the bipartite response regulators"/>
    <property type="match status" value="1"/>
</dbReference>
<dbReference type="SMART" id="SM00421">
    <property type="entry name" value="HTH_LUXR"/>
    <property type="match status" value="1"/>
</dbReference>
<dbReference type="InterPro" id="IPR000792">
    <property type="entry name" value="Tscrpt_reg_LuxR_C"/>
</dbReference>
<evidence type="ECO:0000256" key="2">
    <source>
        <dbReference type="ARBA" id="ARBA00023125"/>
    </source>
</evidence>
<keyword evidence="1" id="KW-0805">Transcription regulation</keyword>
<gene>
    <name evidence="5" type="ORF">QP939_35305</name>
</gene>
<evidence type="ECO:0000256" key="3">
    <source>
        <dbReference type="ARBA" id="ARBA00023163"/>
    </source>
</evidence>
<keyword evidence="3" id="KW-0804">Transcription</keyword>
<dbReference type="PANTHER" id="PTHR43214:SF24">
    <property type="entry name" value="TRANSCRIPTIONAL REGULATORY PROTEIN NARL-RELATED"/>
    <property type="match status" value="1"/>
</dbReference>
<protein>
    <submittedName>
        <fullName evidence="5">LuxR C-terminal-related transcriptional regulator</fullName>
    </submittedName>
</protein>
<evidence type="ECO:0000256" key="1">
    <source>
        <dbReference type="ARBA" id="ARBA00023015"/>
    </source>
</evidence>
<dbReference type="Gene3D" id="3.40.50.2300">
    <property type="match status" value="1"/>
</dbReference>
<evidence type="ECO:0000313" key="6">
    <source>
        <dbReference type="Proteomes" id="UP001227101"/>
    </source>
</evidence>
<dbReference type="PRINTS" id="PR00038">
    <property type="entry name" value="HTHLUXR"/>
</dbReference>
<dbReference type="RefSeq" id="WP_285450670.1">
    <property type="nucleotide sequence ID" value="NZ_CP127173.1"/>
</dbReference>
<dbReference type="CDD" id="cd06170">
    <property type="entry name" value="LuxR_C_like"/>
    <property type="match status" value="1"/>
</dbReference>
<dbReference type="PROSITE" id="PS50043">
    <property type="entry name" value="HTH_LUXR_2"/>
    <property type="match status" value="1"/>
</dbReference>
<reference evidence="5 6" key="1">
    <citation type="submission" date="2023-06" db="EMBL/GenBank/DDBJ databases">
        <authorList>
            <person name="Oyuntsetseg B."/>
            <person name="Kim S.B."/>
        </authorList>
    </citation>
    <scope>NUCLEOTIDE SEQUENCE [LARGE SCALE GENOMIC DNA]</scope>
    <source>
        <strain evidence="5 6">2-2</strain>
    </source>
</reference>
<name>A0ABY8XES9_9PSEU</name>
<dbReference type="EMBL" id="CP127173">
    <property type="protein sequence ID" value="WIV54107.1"/>
    <property type="molecule type" value="Genomic_DNA"/>
</dbReference>
<dbReference type="Proteomes" id="UP001227101">
    <property type="component" value="Chromosome"/>
</dbReference>
<feature type="domain" description="HTH luxR-type" evidence="4">
    <location>
        <begin position="177"/>
        <end position="242"/>
    </location>
</feature>
<sequence>MSIDVPADPETAGLVVGLLPRDEGPADPLGFGPPADVVSACVFADDPLEGENLLTPLRASPEVQVLPADRHAGADVVVVAAGAVTGTLLDAVEDLAARAENPRRRLVLVSGPLRGSQLARAVGCGVVGILPRATCTPSVLVRAVVAAANGGAVVPEAVTRWLLDEARTFQRTILTGQGLTTGGLTRRETEVLRLLAEGLDTGAVAARLGFSERMIKKILQDVTRRLHLRNRTHAVSYALRAGAI</sequence>
<keyword evidence="6" id="KW-1185">Reference proteome</keyword>
<dbReference type="InterPro" id="IPR016032">
    <property type="entry name" value="Sig_transdc_resp-reg_C-effctor"/>
</dbReference>
<accession>A0ABY8XES9</accession>
<dbReference type="InterPro" id="IPR039420">
    <property type="entry name" value="WalR-like"/>
</dbReference>
<keyword evidence="2" id="KW-0238">DNA-binding</keyword>
<dbReference type="PANTHER" id="PTHR43214">
    <property type="entry name" value="TWO-COMPONENT RESPONSE REGULATOR"/>
    <property type="match status" value="1"/>
</dbReference>